<dbReference type="Proteomes" id="UP001151699">
    <property type="component" value="Chromosome X"/>
</dbReference>
<dbReference type="EMBL" id="WJQU01000003">
    <property type="protein sequence ID" value="KAJ6637662.1"/>
    <property type="molecule type" value="Genomic_DNA"/>
</dbReference>
<protein>
    <submittedName>
        <fullName evidence="1">Uncharacterized protein</fullName>
    </submittedName>
</protein>
<proteinExistence type="predicted"/>
<comment type="caution">
    <text evidence="1">The sequence shown here is derived from an EMBL/GenBank/DDBJ whole genome shotgun (WGS) entry which is preliminary data.</text>
</comment>
<name>A0A9Q0MW50_9DIPT</name>
<organism evidence="1 2">
    <name type="scientific">Pseudolycoriella hygida</name>
    <dbReference type="NCBI Taxonomy" id="35572"/>
    <lineage>
        <taxon>Eukaryota</taxon>
        <taxon>Metazoa</taxon>
        <taxon>Ecdysozoa</taxon>
        <taxon>Arthropoda</taxon>
        <taxon>Hexapoda</taxon>
        <taxon>Insecta</taxon>
        <taxon>Pterygota</taxon>
        <taxon>Neoptera</taxon>
        <taxon>Endopterygota</taxon>
        <taxon>Diptera</taxon>
        <taxon>Nematocera</taxon>
        <taxon>Sciaroidea</taxon>
        <taxon>Sciaridae</taxon>
        <taxon>Pseudolycoriella</taxon>
    </lineage>
</organism>
<evidence type="ECO:0000313" key="1">
    <source>
        <dbReference type="EMBL" id="KAJ6637662.1"/>
    </source>
</evidence>
<sequence>MLECSKKLIVIESDDRHDYLPYTHQLIHGVKEEMLRHMNNTFYEINHNLQKLRDSFVGLCESYELFILSTQDIDWENNSNLIKGTPSRKPLSYNVDNSFDIMHCLKIHEKTLQ</sequence>
<feature type="non-terminal residue" evidence="1">
    <location>
        <position position="1"/>
    </location>
</feature>
<evidence type="ECO:0000313" key="2">
    <source>
        <dbReference type="Proteomes" id="UP001151699"/>
    </source>
</evidence>
<reference evidence="1" key="1">
    <citation type="submission" date="2022-07" db="EMBL/GenBank/DDBJ databases">
        <authorList>
            <person name="Trinca V."/>
            <person name="Uliana J.V.C."/>
            <person name="Torres T.T."/>
            <person name="Ward R.J."/>
            <person name="Monesi N."/>
        </authorList>
    </citation>
    <scope>NUCLEOTIDE SEQUENCE</scope>
    <source>
        <strain evidence="1">HSMRA1968</strain>
        <tissue evidence="1">Whole embryos</tissue>
    </source>
</reference>
<gene>
    <name evidence="1" type="ORF">Bhyg_10393</name>
</gene>
<dbReference type="AlphaFoldDB" id="A0A9Q0MW50"/>
<accession>A0A9Q0MW50</accession>
<keyword evidence="2" id="KW-1185">Reference proteome</keyword>
<dbReference type="OrthoDB" id="6605214at2759"/>